<reference evidence="9" key="1">
    <citation type="submission" date="2022-10" db="EMBL/GenBank/DDBJ databases">
        <title>Novel sulphate-reducing endosymbionts in the free-living metamonad Anaeramoeba.</title>
        <authorList>
            <person name="Jerlstrom-Hultqvist J."/>
            <person name="Cepicka I."/>
            <person name="Gallot-Lavallee L."/>
            <person name="Salas-Leiva D."/>
            <person name="Curtis B.A."/>
            <person name="Zahonova K."/>
            <person name="Pipaliya S."/>
            <person name="Dacks J."/>
            <person name="Roger A.J."/>
        </authorList>
    </citation>
    <scope>NUCLEOTIDE SEQUENCE</scope>
    <source>
        <strain evidence="9">BMAN</strain>
    </source>
</reference>
<dbReference type="EMBL" id="JAPDFW010000079">
    <property type="protein sequence ID" value="KAJ5072815.1"/>
    <property type="molecule type" value="Genomic_DNA"/>
</dbReference>
<keyword evidence="6 8" id="KW-1133">Transmembrane helix</keyword>
<comment type="caution">
    <text evidence="9">The sequence shown here is derived from an EMBL/GenBank/DDBJ whole genome shotgun (WGS) entry which is preliminary data.</text>
</comment>
<dbReference type="Gene3D" id="1.20.1530.20">
    <property type="match status" value="1"/>
</dbReference>
<dbReference type="Proteomes" id="UP001149090">
    <property type="component" value="Unassembled WGS sequence"/>
</dbReference>
<keyword evidence="4" id="KW-1003">Cell membrane</keyword>
<keyword evidence="5 8" id="KW-0812">Transmembrane</keyword>
<evidence type="ECO:0000256" key="4">
    <source>
        <dbReference type="ARBA" id="ARBA00022475"/>
    </source>
</evidence>
<feature type="transmembrane region" description="Helical" evidence="8">
    <location>
        <begin position="73"/>
        <end position="94"/>
    </location>
</feature>
<gene>
    <name evidence="9" type="ORF">M0811_09261</name>
</gene>
<name>A0A9Q0LKI1_ANAIG</name>
<dbReference type="InterPro" id="IPR038770">
    <property type="entry name" value="Na+/solute_symporter_sf"/>
</dbReference>
<organism evidence="9 10">
    <name type="scientific">Anaeramoeba ignava</name>
    <name type="common">Anaerobic marine amoeba</name>
    <dbReference type="NCBI Taxonomy" id="1746090"/>
    <lineage>
        <taxon>Eukaryota</taxon>
        <taxon>Metamonada</taxon>
        <taxon>Anaeramoebidae</taxon>
        <taxon>Anaeramoeba</taxon>
    </lineage>
</organism>
<dbReference type="PANTHER" id="PTHR36838:SF3">
    <property type="entry name" value="TRANSPORTER AUXIN EFFLUX CARRIER EC FAMILY"/>
    <property type="match status" value="1"/>
</dbReference>
<evidence type="ECO:0000256" key="1">
    <source>
        <dbReference type="ARBA" id="ARBA00004651"/>
    </source>
</evidence>
<evidence type="ECO:0000313" key="9">
    <source>
        <dbReference type="EMBL" id="KAJ5072815.1"/>
    </source>
</evidence>
<dbReference type="PANTHER" id="PTHR36838">
    <property type="entry name" value="AUXIN EFFLUX CARRIER FAMILY PROTEIN"/>
    <property type="match status" value="1"/>
</dbReference>
<dbReference type="OrthoDB" id="2133778at2759"/>
<evidence type="ECO:0000256" key="5">
    <source>
        <dbReference type="ARBA" id="ARBA00022692"/>
    </source>
</evidence>
<comment type="subcellular location">
    <subcellularLocation>
        <location evidence="1">Cell membrane</location>
        <topology evidence="1">Multi-pass membrane protein</topology>
    </subcellularLocation>
</comment>
<feature type="transmembrane region" description="Helical" evidence="8">
    <location>
        <begin position="106"/>
        <end position="130"/>
    </location>
</feature>
<dbReference type="Pfam" id="PF03547">
    <property type="entry name" value="Mem_trans"/>
    <property type="match status" value="1"/>
</dbReference>
<evidence type="ECO:0000256" key="6">
    <source>
        <dbReference type="ARBA" id="ARBA00022989"/>
    </source>
</evidence>
<dbReference type="GO" id="GO:0055085">
    <property type="term" value="P:transmembrane transport"/>
    <property type="evidence" value="ECO:0007669"/>
    <property type="project" value="InterPro"/>
</dbReference>
<keyword evidence="3" id="KW-0813">Transport</keyword>
<keyword evidence="10" id="KW-1185">Reference proteome</keyword>
<dbReference type="OMA" id="PMACEIG"/>
<proteinExistence type="inferred from homology"/>
<evidence type="ECO:0000256" key="8">
    <source>
        <dbReference type="SAM" id="Phobius"/>
    </source>
</evidence>
<feature type="transmembrane region" description="Helical" evidence="8">
    <location>
        <begin position="136"/>
        <end position="153"/>
    </location>
</feature>
<keyword evidence="7 8" id="KW-0472">Membrane</keyword>
<evidence type="ECO:0000256" key="7">
    <source>
        <dbReference type="ARBA" id="ARBA00023136"/>
    </source>
</evidence>
<evidence type="ECO:0000256" key="3">
    <source>
        <dbReference type="ARBA" id="ARBA00022448"/>
    </source>
</evidence>
<sequence>MSEKSNQDDFGEDIDFSKYISDFEENLHSKFNKNKFTKILLRKIFLNAYMISILLGIIYSLTGLPFPTLLNNILESLSGAVFPLALISLGLFAAEKKIIDCSWKQLIIYYFMRMIFSPAVALLVAFILGIKGEEGQILVITFCLPLALMSYILSTQYNLSPGIYSTQIIIQNFLMIPSFFLWFAILRSIPFFS</sequence>
<dbReference type="InterPro" id="IPR004776">
    <property type="entry name" value="Mem_transp_PIN-like"/>
</dbReference>
<evidence type="ECO:0000256" key="2">
    <source>
        <dbReference type="ARBA" id="ARBA00010145"/>
    </source>
</evidence>
<evidence type="ECO:0000313" key="10">
    <source>
        <dbReference type="Proteomes" id="UP001149090"/>
    </source>
</evidence>
<comment type="similarity">
    <text evidence="2">Belongs to the auxin efflux carrier (TC 2.A.69) family.</text>
</comment>
<feature type="transmembrane region" description="Helical" evidence="8">
    <location>
        <begin position="40"/>
        <end position="61"/>
    </location>
</feature>
<protein>
    <submittedName>
        <fullName evidence="9">Auxin efflux carrier component 1b-related</fullName>
    </submittedName>
</protein>
<accession>A0A9Q0LKI1</accession>
<dbReference type="AlphaFoldDB" id="A0A9Q0LKI1"/>
<feature type="transmembrane region" description="Helical" evidence="8">
    <location>
        <begin position="173"/>
        <end position="192"/>
    </location>
</feature>
<dbReference type="GO" id="GO:0005886">
    <property type="term" value="C:plasma membrane"/>
    <property type="evidence" value="ECO:0007669"/>
    <property type="project" value="UniProtKB-SubCell"/>
</dbReference>